<dbReference type="Proteomes" id="UP000030671">
    <property type="component" value="Unassembled WGS sequence"/>
</dbReference>
<reference evidence="1 2" key="1">
    <citation type="journal article" date="2012" name="New Phytol.">
        <title>Insight into trade-off between wood decay and parasitism from the genome of a fungal forest pathogen.</title>
        <authorList>
            <person name="Olson A."/>
            <person name="Aerts A."/>
            <person name="Asiegbu F."/>
            <person name="Belbahri L."/>
            <person name="Bouzid O."/>
            <person name="Broberg A."/>
            <person name="Canback B."/>
            <person name="Coutinho P.M."/>
            <person name="Cullen D."/>
            <person name="Dalman K."/>
            <person name="Deflorio G."/>
            <person name="van Diepen L.T."/>
            <person name="Dunand C."/>
            <person name="Duplessis S."/>
            <person name="Durling M."/>
            <person name="Gonthier P."/>
            <person name="Grimwood J."/>
            <person name="Fossdal C.G."/>
            <person name="Hansson D."/>
            <person name="Henrissat B."/>
            <person name="Hietala A."/>
            <person name="Himmelstrand K."/>
            <person name="Hoffmeister D."/>
            <person name="Hogberg N."/>
            <person name="James T.Y."/>
            <person name="Karlsson M."/>
            <person name="Kohler A."/>
            <person name="Kues U."/>
            <person name="Lee Y.H."/>
            <person name="Lin Y.C."/>
            <person name="Lind M."/>
            <person name="Lindquist E."/>
            <person name="Lombard V."/>
            <person name="Lucas S."/>
            <person name="Lunden K."/>
            <person name="Morin E."/>
            <person name="Murat C."/>
            <person name="Park J."/>
            <person name="Raffaello T."/>
            <person name="Rouze P."/>
            <person name="Salamov A."/>
            <person name="Schmutz J."/>
            <person name="Solheim H."/>
            <person name="Stahlberg J."/>
            <person name="Velez H."/>
            <person name="de Vries R.P."/>
            <person name="Wiebenga A."/>
            <person name="Woodward S."/>
            <person name="Yakovlev I."/>
            <person name="Garbelotto M."/>
            <person name="Martin F."/>
            <person name="Grigoriev I.V."/>
            <person name="Stenlid J."/>
        </authorList>
    </citation>
    <scope>NUCLEOTIDE SEQUENCE [LARGE SCALE GENOMIC DNA]</scope>
    <source>
        <strain evidence="1 2">TC 32-1</strain>
    </source>
</reference>
<dbReference type="EMBL" id="KI925461">
    <property type="protein sequence ID" value="ETW78543.1"/>
    <property type="molecule type" value="Genomic_DNA"/>
</dbReference>
<dbReference type="KEGG" id="hir:HETIRDRAFT_419813"/>
<dbReference type="InParanoid" id="W4JYC3"/>
<dbReference type="GeneID" id="20673604"/>
<name>W4JYC3_HETIT</name>
<sequence length="54" mass="5838">MRGVTGEWVAFPEGPGVFDLQRSSSGQGSFVVRRVRPFGPVRGDVLFPSTIDGE</sequence>
<gene>
    <name evidence="1" type="ORF">HETIRDRAFT_419813</name>
</gene>
<organism evidence="1 2">
    <name type="scientific">Heterobasidion irregulare (strain TC 32-1)</name>
    <dbReference type="NCBI Taxonomy" id="747525"/>
    <lineage>
        <taxon>Eukaryota</taxon>
        <taxon>Fungi</taxon>
        <taxon>Dikarya</taxon>
        <taxon>Basidiomycota</taxon>
        <taxon>Agaricomycotina</taxon>
        <taxon>Agaricomycetes</taxon>
        <taxon>Russulales</taxon>
        <taxon>Bondarzewiaceae</taxon>
        <taxon>Heterobasidion</taxon>
        <taxon>Heterobasidion annosum species complex</taxon>
    </lineage>
</organism>
<dbReference type="HOGENOM" id="CLU_3050584_0_0_1"/>
<protein>
    <submittedName>
        <fullName evidence="1">Uncharacterized protein</fullName>
    </submittedName>
</protein>
<dbReference type="AlphaFoldDB" id="W4JYC3"/>
<accession>W4JYC3</accession>
<proteinExistence type="predicted"/>
<keyword evidence="2" id="KW-1185">Reference proteome</keyword>
<dbReference type="RefSeq" id="XP_009548878.1">
    <property type="nucleotide sequence ID" value="XM_009550583.1"/>
</dbReference>
<evidence type="ECO:0000313" key="2">
    <source>
        <dbReference type="Proteomes" id="UP000030671"/>
    </source>
</evidence>
<evidence type="ECO:0000313" key="1">
    <source>
        <dbReference type="EMBL" id="ETW78543.1"/>
    </source>
</evidence>